<sequence>MRFSHLLALFATAFPAFSASKFRARNRKRIAARARSEVDEEDGVVRAIIEAGLSDKKKPSAENFKCRLSTLKFGVTQPRNDEEYAKFLGELVAHGRCNQKEACPLHIACRDEVCTLKLISSDNRLTDRLQRDIGSTIARGISSGFLQTLGLMTSSQGTFDVLRDLQHNNFSNIEIFKSGNYFFSSIYEDAADSENFFEALKEYESKSSEGERKEAYADFITKISTIPRFVSYFNVLLTKVMFEKKKEFNPDLMKEADTFLEGLVMEMTRHVEKAHFLTPNQKNTVRYYLNEINVLSGIPENVQDPKLLAEMLNVYREAVKSVSPKEPCALENVASKIGIAHRKLHFFGKYPEMTPFLPVDVPASLYSRTLSRKQNTSGTFMHFHPGFLHVLNSDYSVGMKYGLFGNLIAREIYRGLGLEIENDYHEVMKNKDFQDAKRCYEEYYGGLCDDTEECTKVETTASEGFVDVESARITHALLRRALQQNRELRLDRAVNDSVILPHFNSLPTEHLSLNGAREEEKWFYRALELNFCHEKVVDSKEPGVLPGSSTRANAVVRQMKEFSRTFNCQKEDENRIAEKICSAYPFVHEKPKMLLQAEVEINAASKAALMLAALAAVWIMA</sequence>
<protein>
    <recommendedName>
        <fullName evidence="2">Peptidase M13 C-terminal domain-containing protein</fullName>
    </recommendedName>
</protein>
<comment type="caution">
    <text evidence="3">The sequence shown here is derived from an EMBL/GenBank/DDBJ whole genome shotgun (WGS) entry which is preliminary data.</text>
</comment>
<dbReference type="AlphaFoldDB" id="A0A4U5PEE4"/>
<feature type="signal peptide" evidence="1">
    <location>
        <begin position="1"/>
        <end position="19"/>
    </location>
</feature>
<dbReference type="STRING" id="34508.A0A4U5PEE4"/>
<gene>
    <name evidence="3" type="ORF">L596_008924</name>
</gene>
<evidence type="ECO:0000256" key="1">
    <source>
        <dbReference type="SAM" id="SignalP"/>
    </source>
</evidence>
<reference evidence="3 4" key="1">
    <citation type="journal article" date="2015" name="Genome Biol.">
        <title>Comparative genomics of Steinernema reveals deeply conserved gene regulatory networks.</title>
        <authorList>
            <person name="Dillman A.R."/>
            <person name="Macchietto M."/>
            <person name="Porter C.F."/>
            <person name="Rogers A."/>
            <person name="Williams B."/>
            <person name="Antoshechkin I."/>
            <person name="Lee M.M."/>
            <person name="Goodwin Z."/>
            <person name="Lu X."/>
            <person name="Lewis E.E."/>
            <person name="Goodrich-Blair H."/>
            <person name="Stock S.P."/>
            <person name="Adams B.J."/>
            <person name="Sternberg P.W."/>
            <person name="Mortazavi A."/>
        </authorList>
    </citation>
    <scope>NUCLEOTIDE SEQUENCE [LARGE SCALE GENOMIC DNA]</scope>
    <source>
        <strain evidence="3 4">ALL</strain>
    </source>
</reference>
<feature type="domain" description="Peptidase M13 C-terminal" evidence="2">
    <location>
        <begin position="392"/>
        <end position="573"/>
    </location>
</feature>
<dbReference type="Pfam" id="PF01431">
    <property type="entry name" value="Peptidase_M13"/>
    <property type="match status" value="1"/>
</dbReference>
<dbReference type="Gene3D" id="3.40.390.10">
    <property type="entry name" value="Collagenase (Catalytic Domain)"/>
    <property type="match status" value="1"/>
</dbReference>
<evidence type="ECO:0000313" key="4">
    <source>
        <dbReference type="Proteomes" id="UP000298663"/>
    </source>
</evidence>
<keyword evidence="4" id="KW-1185">Reference proteome</keyword>
<dbReference type="SUPFAM" id="SSF55486">
    <property type="entry name" value="Metalloproteases ('zincins'), catalytic domain"/>
    <property type="match status" value="1"/>
</dbReference>
<proteinExistence type="predicted"/>
<dbReference type="InterPro" id="IPR000718">
    <property type="entry name" value="Peptidase_M13"/>
</dbReference>
<feature type="chain" id="PRO_5020962746" description="Peptidase M13 C-terminal domain-containing protein" evidence="1">
    <location>
        <begin position="20"/>
        <end position="621"/>
    </location>
</feature>
<organism evidence="3 4">
    <name type="scientific">Steinernema carpocapsae</name>
    <name type="common">Entomopathogenic nematode</name>
    <dbReference type="NCBI Taxonomy" id="34508"/>
    <lineage>
        <taxon>Eukaryota</taxon>
        <taxon>Metazoa</taxon>
        <taxon>Ecdysozoa</taxon>
        <taxon>Nematoda</taxon>
        <taxon>Chromadorea</taxon>
        <taxon>Rhabditida</taxon>
        <taxon>Tylenchina</taxon>
        <taxon>Panagrolaimomorpha</taxon>
        <taxon>Strongyloidoidea</taxon>
        <taxon>Steinernematidae</taxon>
        <taxon>Steinernema</taxon>
    </lineage>
</organism>
<name>A0A4U5PEE4_STECR</name>
<evidence type="ECO:0000313" key="3">
    <source>
        <dbReference type="EMBL" id="TKR94663.1"/>
    </source>
</evidence>
<dbReference type="PROSITE" id="PS51885">
    <property type="entry name" value="NEPRILYSIN"/>
    <property type="match status" value="1"/>
</dbReference>
<keyword evidence="1" id="KW-0732">Signal</keyword>
<dbReference type="GO" id="GO:0006508">
    <property type="term" value="P:proteolysis"/>
    <property type="evidence" value="ECO:0007669"/>
    <property type="project" value="InterPro"/>
</dbReference>
<evidence type="ECO:0000259" key="2">
    <source>
        <dbReference type="Pfam" id="PF01431"/>
    </source>
</evidence>
<dbReference type="Proteomes" id="UP000298663">
    <property type="component" value="Unassembled WGS sequence"/>
</dbReference>
<accession>A0A4U5PEE4</accession>
<dbReference type="InterPro" id="IPR024079">
    <property type="entry name" value="MetalloPept_cat_dom_sf"/>
</dbReference>
<reference evidence="3 4" key="2">
    <citation type="journal article" date="2019" name="G3 (Bethesda)">
        <title>Hybrid Assembly of the Genome of the Entomopathogenic Nematode Steinernema carpocapsae Identifies the X-Chromosome.</title>
        <authorList>
            <person name="Serra L."/>
            <person name="Macchietto M."/>
            <person name="Macias-Munoz A."/>
            <person name="McGill C.J."/>
            <person name="Rodriguez I.M."/>
            <person name="Rodriguez B."/>
            <person name="Murad R."/>
            <person name="Mortazavi A."/>
        </authorList>
    </citation>
    <scope>NUCLEOTIDE SEQUENCE [LARGE SCALE GENOMIC DNA]</scope>
    <source>
        <strain evidence="3 4">ALL</strain>
    </source>
</reference>
<dbReference type="InterPro" id="IPR018497">
    <property type="entry name" value="Peptidase_M13_C"/>
</dbReference>
<dbReference type="EMBL" id="AZBU02000002">
    <property type="protein sequence ID" value="TKR94663.1"/>
    <property type="molecule type" value="Genomic_DNA"/>
</dbReference>
<dbReference type="GO" id="GO:0004222">
    <property type="term" value="F:metalloendopeptidase activity"/>
    <property type="evidence" value="ECO:0007669"/>
    <property type="project" value="InterPro"/>
</dbReference>